<name>A0ABN9F888_9NEOB</name>
<evidence type="ECO:0000256" key="1">
    <source>
        <dbReference type="SAM" id="MobiDB-lite"/>
    </source>
</evidence>
<proteinExistence type="predicted"/>
<evidence type="ECO:0000313" key="3">
    <source>
        <dbReference type="Proteomes" id="UP001162483"/>
    </source>
</evidence>
<organism evidence="2 3">
    <name type="scientific">Staurois parvus</name>
    <dbReference type="NCBI Taxonomy" id="386267"/>
    <lineage>
        <taxon>Eukaryota</taxon>
        <taxon>Metazoa</taxon>
        <taxon>Chordata</taxon>
        <taxon>Craniata</taxon>
        <taxon>Vertebrata</taxon>
        <taxon>Euteleostomi</taxon>
        <taxon>Amphibia</taxon>
        <taxon>Batrachia</taxon>
        <taxon>Anura</taxon>
        <taxon>Neobatrachia</taxon>
        <taxon>Ranoidea</taxon>
        <taxon>Ranidae</taxon>
        <taxon>Staurois</taxon>
    </lineage>
</organism>
<dbReference type="EMBL" id="CATNWA010016503">
    <property type="protein sequence ID" value="CAI9593255.1"/>
    <property type="molecule type" value="Genomic_DNA"/>
</dbReference>
<feature type="compositionally biased region" description="Low complexity" evidence="1">
    <location>
        <begin position="80"/>
        <end position="99"/>
    </location>
</feature>
<feature type="compositionally biased region" description="Polar residues" evidence="1">
    <location>
        <begin position="58"/>
        <end position="68"/>
    </location>
</feature>
<protein>
    <submittedName>
        <fullName evidence="2">Uncharacterized protein</fullName>
    </submittedName>
</protein>
<keyword evidence="3" id="KW-1185">Reference proteome</keyword>
<reference evidence="2" key="1">
    <citation type="submission" date="2023-05" db="EMBL/GenBank/DDBJ databases">
        <authorList>
            <person name="Stuckert A."/>
        </authorList>
    </citation>
    <scope>NUCLEOTIDE SEQUENCE</scope>
</reference>
<gene>
    <name evidence="2" type="ORF">SPARVUS_LOCUS11511044</name>
</gene>
<comment type="caution">
    <text evidence="2">The sequence shown here is derived from an EMBL/GenBank/DDBJ whole genome shotgun (WGS) entry which is preliminary data.</text>
</comment>
<feature type="non-terminal residue" evidence="2">
    <location>
        <position position="99"/>
    </location>
</feature>
<evidence type="ECO:0000313" key="2">
    <source>
        <dbReference type="EMBL" id="CAI9593255.1"/>
    </source>
</evidence>
<feature type="region of interest" description="Disordered" evidence="1">
    <location>
        <begin position="55"/>
        <end position="99"/>
    </location>
</feature>
<dbReference type="Proteomes" id="UP001162483">
    <property type="component" value="Unassembled WGS sequence"/>
</dbReference>
<sequence>MVGMDLVQTGTRSRPLRASSCGREHRQGSAGMESDGKRQADLLLVIRAGWMDRRVSKRSQGSTVQQFAGSAVPGIRQKNRQASQGSISRIRSGTSRDWQ</sequence>
<feature type="region of interest" description="Disordered" evidence="1">
    <location>
        <begin position="1"/>
        <end position="36"/>
    </location>
</feature>
<accession>A0ABN9F888</accession>